<evidence type="ECO:0000313" key="7">
    <source>
        <dbReference type="EMBL" id="MCJ8502243.1"/>
    </source>
</evidence>
<dbReference type="InterPro" id="IPR016035">
    <property type="entry name" value="Acyl_Trfase/lysoPLipase"/>
</dbReference>
<dbReference type="InterPro" id="IPR050301">
    <property type="entry name" value="NTE"/>
</dbReference>
<dbReference type="SUPFAM" id="SSF52151">
    <property type="entry name" value="FabD/lysophospholipase-like"/>
    <property type="match status" value="1"/>
</dbReference>
<evidence type="ECO:0000313" key="8">
    <source>
        <dbReference type="Proteomes" id="UP001165427"/>
    </source>
</evidence>
<accession>A0AA41URD0</accession>
<comment type="caution">
    <text evidence="4">Lacks conserved residue(s) required for the propagation of feature annotation.</text>
</comment>
<name>A0AA41URD0_9BACT</name>
<protein>
    <submittedName>
        <fullName evidence="7">Patatin-like phospholipase family protein</fullName>
    </submittedName>
</protein>
<evidence type="ECO:0000256" key="1">
    <source>
        <dbReference type="ARBA" id="ARBA00022801"/>
    </source>
</evidence>
<dbReference type="PROSITE" id="PS51635">
    <property type="entry name" value="PNPLA"/>
    <property type="match status" value="1"/>
</dbReference>
<dbReference type="InterPro" id="IPR002641">
    <property type="entry name" value="PNPLA_dom"/>
</dbReference>
<evidence type="ECO:0000256" key="2">
    <source>
        <dbReference type="ARBA" id="ARBA00022963"/>
    </source>
</evidence>
<dbReference type="GO" id="GO:0016042">
    <property type="term" value="P:lipid catabolic process"/>
    <property type="evidence" value="ECO:0007669"/>
    <property type="project" value="UniProtKB-UniRule"/>
</dbReference>
<reference evidence="7" key="1">
    <citation type="submission" date="2022-04" db="EMBL/GenBank/DDBJ databases">
        <title>Desulfatitalea alkaliphila sp. nov., a novel anaerobic sulfate-reducing bacterium isolated from terrestrial mud volcano, Taman Peninsula, Russia.</title>
        <authorList>
            <person name="Khomyakova M.A."/>
            <person name="Merkel A.Y."/>
            <person name="Slobodkin A.I."/>
        </authorList>
    </citation>
    <scope>NUCLEOTIDE SEQUENCE</scope>
    <source>
        <strain evidence="7">M08but</strain>
    </source>
</reference>
<comment type="caution">
    <text evidence="7">The sequence shown here is derived from an EMBL/GenBank/DDBJ whole genome shotgun (WGS) entry which is preliminary data.</text>
</comment>
<dbReference type="RefSeq" id="WP_246912726.1">
    <property type="nucleotide sequence ID" value="NZ_JALJRB010000022.1"/>
</dbReference>
<feature type="domain" description="PNPLA" evidence="6">
    <location>
        <begin position="27"/>
        <end position="188"/>
    </location>
</feature>
<evidence type="ECO:0000256" key="5">
    <source>
        <dbReference type="SAM" id="MobiDB-lite"/>
    </source>
</evidence>
<evidence type="ECO:0000256" key="4">
    <source>
        <dbReference type="PROSITE-ProRule" id="PRU01161"/>
    </source>
</evidence>
<dbReference type="Gene3D" id="3.40.1090.10">
    <property type="entry name" value="Cytosolic phospholipase A2 catalytic domain"/>
    <property type="match status" value="2"/>
</dbReference>
<dbReference type="PANTHER" id="PTHR14226">
    <property type="entry name" value="NEUROPATHY TARGET ESTERASE/SWISS CHEESE D.MELANOGASTER"/>
    <property type="match status" value="1"/>
</dbReference>
<organism evidence="7 8">
    <name type="scientific">Desulfatitalea alkaliphila</name>
    <dbReference type="NCBI Taxonomy" id="2929485"/>
    <lineage>
        <taxon>Bacteria</taxon>
        <taxon>Pseudomonadati</taxon>
        <taxon>Thermodesulfobacteriota</taxon>
        <taxon>Desulfobacteria</taxon>
        <taxon>Desulfobacterales</taxon>
        <taxon>Desulfosarcinaceae</taxon>
        <taxon>Desulfatitalea</taxon>
    </lineage>
</organism>
<dbReference type="AlphaFoldDB" id="A0AA41URD0"/>
<dbReference type="PANTHER" id="PTHR14226:SF29">
    <property type="entry name" value="NEUROPATHY TARGET ESTERASE SWS"/>
    <property type="match status" value="1"/>
</dbReference>
<gene>
    <name evidence="7" type="ORF">MRX98_16785</name>
</gene>
<evidence type="ECO:0000256" key="3">
    <source>
        <dbReference type="ARBA" id="ARBA00023098"/>
    </source>
</evidence>
<keyword evidence="2 4" id="KW-0442">Lipid degradation</keyword>
<feature type="active site" description="Proton acceptor" evidence="4">
    <location>
        <position position="175"/>
    </location>
</feature>
<feature type="active site" description="Nucleophile" evidence="4">
    <location>
        <position position="60"/>
    </location>
</feature>
<dbReference type="GO" id="GO:0016787">
    <property type="term" value="F:hydrolase activity"/>
    <property type="evidence" value="ECO:0007669"/>
    <property type="project" value="UniProtKB-UniRule"/>
</dbReference>
<keyword evidence="1 4" id="KW-0378">Hydrolase</keyword>
<dbReference type="EMBL" id="JALJRB010000022">
    <property type="protein sequence ID" value="MCJ8502243.1"/>
    <property type="molecule type" value="Genomic_DNA"/>
</dbReference>
<keyword evidence="3 4" id="KW-0443">Lipid metabolism</keyword>
<proteinExistence type="predicted"/>
<evidence type="ECO:0000259" key="6">
    <source>
        <dbReference type="PROSITE" id="PS51635"/>
    </source>
</evidence>
<dbReference type="Proteomes" id="UP001165427">
    <property type="component" value="Unassembled WGS sequence"/>
</dbReference>
<keyword evidence="8" id="KW-1185">Reference proteome</keyword>
<feature type="short sequence motif" description="GXSXG" evidence="4">
    <location>
        <begin position="58"/>
        <end position="62"/>
    </location>
</feature>
<feature type="region of interest" description="Disordered" evidence="5">
    <location>
        <begin position="1"/>
        <end position="22"/>
    </location>
</feature>
<sequence>MKSDTSPPAGNATEHPPKPGTRKTVALVLGSGSSRGWAHIGAIEALEAHGIPIDYISGCSIGSYVGALYACGSLQSLKEFVLSMDGKKVFSYFDVVFPRSGLLNGTKKLAELFRMHTDVERFSELHIPVTMVATDLQRGEKVVLKSGHLLPALRATMSVPGLFAPARVKNRWLVDGGILDPVPVGVARATEADVVIAVDLNSGIASRRMRKAAAEAPATTAEKPSRFQSELLLKLTNYYASAENGFKQRINALLGRESDIPDIIDTVMTSINIMQERITRINLAVDPPDVLVQPRLGTLKMMDFDQVQLAIEEGYIGMEEKMEDIKALLEMPPGFPTSSGLEAATDMSA</sequence>
<feature type="short sequence motif" description="DGA/G" evidence="4">
    <location>
        <begin position="175"/>
        <end position="177"/>
    </location>
</feature>
<dbReference type="Pfam" id="PF01734">
    <property type="entry name" value="Patatin"/>
    <property type="match status" value="1"/>
</dbReference>